<organism evidence="2 4">
    <name type="scientific">Rotaria magnacalcarata</name>
    <dbReference type="NCBI Taxonomy" id="392030"/>
    <lineage>
        <taxon>Eukaryota</taxon>
        <taxon>Metazoa</taxon>
        <taxon>Spiralia</taxon>
        <taxon>Gnathifera</taxon>
        <taxon>Rotifera</taxon>
        <taxon>Eurotatoria</taxon>
        <taxon>Bdelloidea</taxon>
        <taxon>Philodinida</taxon>
        <taxon>Philodinidae</taxon>
        <taxon>Rotaria</taxon>
    </lineage>
</organism>
<dbReference type="EMBL" id="CAJOBI010169281">
    <property type="protein sequence ID" value="CAF4882685.1"/>
    <property type="molecule type" value="Genomic_DNA"/>
</dbReference>
<dbReference type="GO" id="GO:0016153">
    <property type="term" value="F:urocanate hydratase activity"/>
    <property type="evidence" value="ECO:0007669"/>
    <property type="project" value="TreeGrafter"/>
</dbReference>
<dbReference type="EMBL" id="CAJOBH010022744">
    <property type="protein sequence ID" value="CAF4231190.1"/>
    <property type="molecule type" value="Genomic_DNA"/>
</dbReference>
<dbReference type="PANTHER" id="PTHR12216">
    <property type="entry name" value="UROCANATE HYDRATASE"/>
    <property type="match status" value="1"/>
</dbReference>
<dbReference type="Gene3D" id="3.40.1770.10">
    <property type="entry name" value="Urocanase superfamily"/>
    <property type="match status" value="1"/>
</dbReference>
<dbReference type="GO" id="GO:0006548">
    <property type="term" value="P:L-histidine catabolic process"/>
    <property type="evidence" value="ECO:0007669"/>
    <property type="project" value="TreeGrafter"/>
</dbReference>
<evidence type="ECO:0000259" key="1">
    <source>
        <dbReference type="Pfam" id="PF17391"/>
    </source>
</evidence>
<protein>
    <recommendedName>
        <fullName evidence="1">Urocanase N-terminal domain-containing protein</fullName>
    </recommendedName>
</protein>
<dbReference type="InterPro" id="IPR023637">
    <property type="entry name" value="Urocanase-like"/>
</dbReference>
<dbReference type="Pfam" id="PF17391">
    <property type="entry name" value="Urocanase_N"/>
    <property type="match status" value="1"/>
</dbReference>
<reference evidence="2" key="1">
    <citation type="submission" date="2021-02" db="EMBL/GenBank/DDBJ databases">
        <authorList>
            <person name="Nowell W R."/>
        </authorList>
    </citation>
    <scope>NUCLEOTIDE SEQUENCE</scope>
</reference>
<evidence type="ECO:0000313" key="4">
    <source>
        <dbReference type="Proteomes" id="UP000681967"/>
    </source>
</evidence>
<dbReference type="PANTHER" id="PTHR12216:SF3">
    <property type="entry name" value="UROCANATE HYDRATASE"/>
    <property type="match status" value="1"/>
</dbReference>
<gene>
    <name evidence="2" type="ORF">BYL167_LOCUS24788</name>
    <name evidence="3" type="ORF">SMN809_LOCUS50888</name>
</gene>
<accession>A0A8S2SHD0</accession>
<comment type="caution">
    <text evidence="2">The sequence shown here is derived from an EMBL/GenBank/DDBJ whole genome shotgun (WGS) entry which is preliminary data.</text>
</comment>
<dbReference type="InterPro" id="IPR035400">
    <property type="entry name" value="Urocanase_N"/>
</dbReference>
<dbReference type="AlphaFoldDB" id="A0A8S2SHD0"/>
<evidence type="ECO:0000313" key="3">
    <source>
        <dbReference type="EMBL" id="CAF4882685.1"/>
    </source>
</evidence>
<feature type="non-terminal residue" evidence="2">
    <location>
        <position position="62"/>
    </location>
</feature>
<dbReference type="Proteomes" id="UP000681967">
    <property type="component" value="Unassembled WGS sequence"/>
</dbReference>
<name>A0A8S2SHD0_9BILA</name>
<sequence>MYRFQPDIEMRAYPIDEYPCKCKAAAAIMLMIMNNLDRRVAQFPDELVTYGGNGQAFSNWAQ</sequence>
<dbReference type="InterPro" id="IPR036190">
    <property type="entry name" value="Urocanase_sf"/>
</dbReference>
<dbReference type="SUPFAM" id="SSF111326">
    <property type="entry name" value="Urocanase"/>
    <property type="match status" value="1"/>
</dbReference>
<evidence type="ECO:0000313" key="2">
    <source>
        <dbReference type="EMBL" id="CAF4231190.1"/>
    </source>
</evidence>
<proteinExistence type="predicted"/>
<feature type="domain" description="Urocanase N-terminal" evidence="1">
    <location>
        <begin position="10"/>
        <end position="62"/>
    </location>
</feature>
<dbReference type="Proteomes" id="UP000676336">
    <property type="component" value="Unassembled WGS sequence"/>
</dbReference>